<protein>
    <submittedName>
        <fullName evidence="1">Uncharacterized protein</fullName>
    </submittedName>
</protein>
<name>A0A1W6LF33_9BURK</name>
<dbReference type="STRING" id="946333.A4W93_24635"/>
<dbReference type="RefSeq" id="WP_085753149.1">
    <property type="nucleotide sequence ID" value="NZ_BSPR01000015.1"/>
</dbReference>
<dbReference type="AlphaFoldDB" id="A0A1W6LF33"/>
<organism evidence="1 2">
    <name type="scientific">Piscinibacter gummiphilus</name>
    <dbReference type="NCBI Taxonomy" id="946333"/>
    <lineage>
        <taxon>Bacteria</taxon>
        <taxon>Pseudomonadati</taxon>
        <taxon>Pseudomonadota</taxon>
        <taxon>Betaproteobacteria</taxon>
        <taxon>Burkholderiales</taxon>
        <taxon>Sphaerotilaceae</taxon>
        <taxon>Piscinibacter</taxon>
    </lineage>
</organism>
<dbReference type="EMBL" id="CP015118">
    <property type="protein sequence ID" value="ARN22840.1"/>
    <property type="molecule type" value="Genomic_DNA"/>
</dbReference>
<gene>
    <name evidence="1" type="ORF">A4W93_24635</name>
</gene>
<proteinExistence type="predicted"/>
<dbReference type="KEGG" id="rgu:A4W93_24635"/>
<dbReference type="Proteomes" id="UP000193427">
    <property type="component" value="Chromosome"/>
</dbReference>
<evidence type="ECO:0000313" key="2">
    <source>
        <dbReference type="Proteomes" id="UP000193427"/>
    </source>
</evidence>
<sequence>MAPGSPTLFPTTARRVVRSATYHRHALASPSMARAGTRPPSVVPTRSSLLRRALRTLGCSF</sequence>
<reference evidence="1 2" key="1">
    <citation type="submission" date="2016-04" db="EMBL/GenBank/DDBJ databases">
        <title>Complete genome sequence of natural rubber-degrading, novel Gram-negative bacterium, Rhizobacter gummiphilus strain NS21.</title>
        <authorList>
            <person name="Tabata M."/>
            <person name="Kasai D."/>
            <person name="Fukuda M."/>
        </authorList>
    </citation>
    <scope>NUCLEOTIDE SEQUENCE [LARGE SCALE GENOMIC DNA]</scope>
    <source>
        <strain evidence="1 2">NS21</strain>
    </source>
</reference>
<evidence type="ECO:0000313" key="1">
    <source>
        <dbReference type="EMBL" id="ARN22840.1"/>
    </source>
</evidence>
<accession>A0A1W6LF33</accession>
<keyword evidence="2" id="KW-1185">Reference proteome</keyword>